<evidence type="ECO:0000256" key="2">
    <source>
        <dbReference type="ARBA" id="ARBA00021975"/>
    </source>
</evidence>
<dbReference type="InterPro" id="IPR014721">
    <property type="entry name" value="Ribsml_uS5_D2-typ_fold_subgr"/>
</dbReference>
<dbReference type="Gene3D" id="3.30.1370.100">
    <property type="entry name" value="MutL, C-terminal domain, regulatory subdomain"/>
    <property type="match status" value="1"/>
</dbReference>
<dbReference type="InterPro" id="IPR013507">
    <property type="entry name" value="DNA_mismatch_S5_2-like"/>
</dbReference>
<dbReference type="CDD" id="cd00782">
    <property type="entry name" value="MutL_Trans"/>
    <property type="match status" value="1"/>
</dbReference>
<gene>
    <name evidence="5" type="primary">mutL</name>
    <name evidence="9" type="ORF">HELGO_WM22540</name>
</gene>
<comment type="function">
    <text evidence="5">This protein is involved in the repair of mismatches in DNA. It is required for dam-dependent methyl-directed DNA mismatch repair. May act as a 'molecular matchmaker', a protein that promotes the formation of a stable complex between two or more DNA-binding proteins in an ATP-dependent manner without itself being part of a final effector complex.</text>
</comment>
<feature type="region of interest" description="Disordered" evidence="6">
    <location>
        <begin position="364"/>
        <end position="396"/>
    </location>
</feature>
<feature type="compositionally biased region" description="Acidic residues" evidence="6">
    <location>
        <begin position="434"/>
        <end position="446"/>
    </location>
</feature>
<dbReference type="GO" id="GO:0032300">
    <property type="term" value="C:mismatch repair complex"/>
    <property type="evidence" value="ECO:0007669"/>
    <property type="project" value="InterPro"/>
</dbReference>
<dbReference type="CDD" id="cd16926">
    <property type="entry name" value="HATPase_MutL-MLH-PMS-like"/>
    <property type="match status" value="1"/>
</dbReference>
<dbReference type="InterPro" id="IPR014790">
    <property type="entry name" value="MutL_C"/>
</dbReference>
<feature type="region of interest" description="Disordered" evidence="6">
    <location>
        <begin position="417"/>
        <end position="465"/>
    </location>
</feature>
<accession>A0A6S6U1F1</accession>
<dbReference type="GO" id="GO:0016887">
    <property type="term" value="F:ATP hydrolysis activity"/>
    <property type="evidence" value="ECO:0007669"/>
    <property type="project" value="InterPro"/>
</dbReference>
<evidence type="ECO:0000313" key="9">
    <source>
        <dbReference type="EMBL" id="CAA6828395.1"/>
    </source>
</evidence>
<reference evidence="9" key="1">
    <citation type="submission" date="2020-01" db="EMBL/GenBank/DDBJ databases">
        <authorList>
            <person name="Meier V. D."/>
            <person name="Meier V D."/>
        </authorList>
    </citation>
    <scope>NUCLEOTIDE SEQUENCE</scope>
    <source>
        <strain evidence="9">HLG_WM_MAG_10</strain>
    </source>
</reference>
<dbReference type="Gene3D" id="3.30.1540.20">
    <property type="entry name" value="MutL, C-terminal domain, dimerisation subdomain"/>
    <property type="match status" value="1"/>
</dbReference>
<evidence type="ECO:0000256" key="1">
    <source>
        <dbReference type="ARBA" id="ARBA00006082"/>
    </source>
</evidence>
<dbReference type="InterPro" id="IPR002099">
    <property type="entry name" value="MutL/Mlh/PMS"/>
</dbReference>
<feature type="domain" description="MutL C-terminal dimerisation" evidence="7">
    <location>
        <begin position="473"/>
        <end position="614"/>
    </location>
</feature>
<dbReference type="InterPro" id="IPR038973">
    <property type="entry name" value="MutL/Mlh/Pms-like"/>
</dbReference>
<dbReference type="InterPro" id="IPR042121">
    <property type="entry name" value="MutL_C_regsub"/>
</dbReference>
<dbReference type="PANTHER" id="PTHR10073">
    <property type="entry name" value="DNA MISMATCH REPAIR PROTEIN MLH, PMS, MUTL"/>
    <property type="match status" value="1"/>
</dbReference>
<name>A0A6S6U1F1_9BACT</name>
<evidence type="ECO:0000256" key="6">
    <source>
        <dbReference type="SAM" id="MobiDB-lite"/>
    </source>
</evidence>
<dbReference type="FunFam" id="3.30.565.10:FF:000003">
    <property type="entry name" value="DNA mismatch repair endonuclease MutL"/>
    <property type="match status" value="1"/>
</dbReference>
<dbReference type="GO" id="GO:0006298">
    <property type="term" value="P:mismatch repair"/>
    <property type="evidence" value="ECO:0007669"/>
    <property type="project" value="UniProtKB-UniRule"/>
</dbReference>
<dbReference type="SUPFAM" id="SSF118116">
    <property type="entry name" value="DNA mismatch repair protein MutL"/>
    <property type="match status" value="1"/>
</dbReference>
<feature type="compositionally biased region" description="Polar residues" evidence="6">
    <location>
        <begin position="447"/>
        <end position="465"/>
    </location>
</feature>
<evidence type="ECO:0000259" key="7">
    <source>
        <dbReference type="SMART" id="SM00853"/>
    </source>
</evidence>
<feature type="domain" description="DNA mismatch repair protein S5" evidence="8">
    <location>
        <begin position="209"/>
        <end position="327"/>
    </location>
</feature>
<dbReference type="SMART" id="SM01340">
    <property type="entry name" value="DNA_mis_repair"/>
    <property type="match status" value="1"/>
</dbReference>
<dbReference type="Gene3D" id="3.30.230.10">
    <property type="match status" value="1"/>
</dbReference>
<dbReference type="GO" id="GO:0030983">
    <property type="term" value="F:mismatched DNA binding"/>
    <property type="evidence" value="ECO:0007669"/>
    <property type="project" value="InterPro"/>
</dbReference>
<dbReference type="Gene3D" id="3.30.565.10">
    <property type="entry name" value="Histidine kinase-like ATPase, C-terminal domain"/>
    <property type="match status" value="1"/>
</dbReference>
<dbReference type="EMBL" id="CACVAQ010000428">
    <property type="protein sequence ID" value="CAA6828395.1"/>
    <property type="molecule type" value="Genomic_DNA"/>
</dbReference>
<dbReference type="InterPro" id="IPR020667">
    <property type="entry name" value="DNA_mismatch_repair_MutL"/>
</dbReference>
<dbReference type="GO" id="GO:0005524">
    <property type="term" value="F:ATP binding"/>
    <property type="evidence" value="ECO:0007669"/>
    <property type="project" value="InterPro"/>
</dbReference>
<dbReference type="NCBIfam" id="TIGR00585">
    <property type="entry name" value="mutl"/>
    <property type="match status" value="1"/>
</dbReference>
<dbReference type="InterPro" id="IPR042120">
    <property type="entry name" value="MutL_C_dimsub"/>
</dbReference>
<sequence length="655" mass="74130">MADLIQLLPDHIANQIAAGEVVQRPASVVKELLENSIDAGAKNIRLIIKNAGKTLIQVVDDGIGMSETDARMCFERHATSKIRKTEDLFSIRTKGFRGEAMASIAAVAQVEMRTKQQQEELGIQLKIAGSRVLSQEPCQTASGTSILVKNLFYNVPARRNFLKSDTVEMRHIIDEFQHVALAHSDIFFSLHHNAAKLYHLPISNLRQRIVGILGNKVNKNLIPIEEDTDIITIKGYIGKPDSAKKTRGDQFFFVNNRFIKSGYLNHAVLSAYEDLLPKKVYPLYVIFFEIDPAKIDVNVHPTKQEIKFEDERLVYNYLRVTARHALAQNSITPSLDFEVESGISQHLDNANLDMTALNNNFPKERETEEGQTFSSKMSAAKQPFSGQHKRQHSETEFSNLQNWEKLYENIENQAMEQGQKLEQEEQTLFSSSIGEDEPLEDNDNSEEMTFSSKASAGANPSSKRTIDSATTKHLYQLHSRYIVSPIKSGFLLIDQHTAHKRVMYERYLYQFENKRATTQKLLFPQTVELSVPDATLLKDLLPQLNELGLDIKEFGANSFVVHGLPSELSQQNEQTIITKLVEQFKQNVDLKIDLYDNIARSLAYQAAIKPGKNLDAVEMQQLINELFACQVPYVGPSGHKTFISMDLVELSKRFE</sequence>
<dbReference type="Pfam" id="PF08676">
    <property type="entry name" value="MutL_C"/>
    <property type="match status" value="1"/>
</dbReference>
<dbReference type="SUPFAM" id="SSF54211">
    <property type="entry name" value="Ribosomal protein S5 domain 2-like"/>
    <property type="match status" value="1"/>
</dbReference>
<dbReference type="SMART" id="SM00853">
    <property type="entry name" value="MutL_C"/>
    <property type="match status" value="1"/>
</dbReference>
<dbReference type="InterPro" id="IPR036890">
    <property type="entry name" value="HATPase_C_sf"/>
</dbReference>
<dbReference type="InterPro" id="IPR020568">
    <property type="entry name" value="Ribosomal_Su5_D2-typ_SF"/>
</dbReference>
<dbReference type="GO" id="GO:0140664">
    <property type="term" value="F:ATP-dependent DNA damage sensor activity"/>
    <property type="evidence" value="ECO:0007669"/>
    <property type="project" value="InterPro"/>
</dbReference>
<dbReference type="PANTHER" id="PTHR10073:SF12">
    <property type="entry name" value="DNA MISMATCH REPAIR PROTEIN MLH1"/>
    <property type="match status" value="1"/>
</dbReference>
<dbReference type="InterPro" id="IPR037198">
    <property type="entry name" value="MutL_C_sf"/>
</dbReference>
<evidence type="ECO:0000256" key="3">
    <source>
        <dbReference type="ARBA" id="ARBA00022763"/>
    </source>
</evidence>
<dbReference type="SUPFAM" id="SSF55874">
    <property type="entry name" value="ATPase domain of HSP90 chaperone/DNA topoisomerase II/histidine kinase"/>
    <property type="match status" value="1"/>
</dbReference>
<dbReference type="Pfam" id="PF13589">
    <property type="entry name" value="HATPase_c_3"/>
    <property type="match status" value="1"/>
</dbReference>
<evidence type="ECO:0000259" key="8">
    <source>
        <dbReference type="SMART" id="SM01340"/>
    </source>
</evidence>
<keyword evidence="4 5" id="KW-0234">DNA repair</keyword>
<dbReference type="Pfam" id="PF01119">
    <property type="entry name" value="DNA_mis_repair"/>
    <property type="match status" value="1"/>
</dbReference>
<keyword evidence="3 5" id="KW-0227">DNA damage</keyword>
<dbReference type="HAMAP" id="MF_00149">
    <property type="entry name" value="DNA_mis_repair"/>
    <property type="match status" value="1"/>
</dbReference>
<dbReference type="AlphaFoldDB" id="A0A6S6U1F1"/>
<evidence type="ECO:0000256" key="5">
    <source>
        <dbReference type="HAMAP-Rule" id="MF_00149"/>
    </source>
</evidence>
<evidence type="ECO:0000256" key="4">
    <source>
        <dbReference type="ARBA" id="ARBA00023204"/>
    </source>
</evidence>
<proteinExistence type="inferred from homology"/>
<organism evidence="9">
    <name type="scientific">uncultured Aureispira sp</name>
    <dbReference type="NCBI Taxonomy" id="1331704"/>
    <lineage>
        <taxon>Bacteria</taxon>
        <taxon>Pseudomonadati</taxon>
        <taxon>Bacteroidota</taxon>
        <taxon>Saprospiria</taxon>
        <taxon>Saprospirales</taxon>
        <taxon>Saprospiraceae</taxon>
        <taxon>Aureispira</taxon>
        <taxon>environmental samples</taxon>
    </lineage>
</organism>
<comment type="similarity">
    <text evidence="1 5">Belongs to the DNA mismatch repair MutL/HexB family.</text>
</comment>
<protein>
    <recommendedName>
        <fullName evidence="2 5">DNA mismatch repair protein MutL</fullName>
    </recommendedName>
</protein>